<protein>
    <submittedName>
        <fullName evidence="3">Uncharacterized protein</fullName>
    </submittedName>
</protein>
<dbReference type="RefSeq" id="WP_132690291.1">
    <property type="nucleotide sequence ID" value="NZ_SKBU01000013.1"/>
</dbReference>
<keyword evidence="2" id="KW-0472">Membrane</keyword>
<accession>A0A4R1BLD1</accession>
<evidence type="ECO:0000313" key="3">
    <source>
        <dbReference type="EMBL" id="TCJ18127.1"/>
    </source>
</evidence>
<organism evidence="3 4">
    <name type="scientific">Rubrobacter taiwanensis</name>
    <dbReference type="NCBI Taxonomy" id="185139"/>
    <lineage>
        <taxon>Bacteria</taxon>
        <taxon>Bacillati</taxon>
        <taxon>Actinomycetota</taxon>
        <taxon>Rubrobacteria</taxon>
        <taxon>Rubrobacterales</taxon>
        <taxon>Rubrobacteraceae</taxon>
        <taxon>Rubrobacter</taxon>
    </lineage>
</organism>
<sequence>MGSMLAKPLRALRSEPRGLAMLAVGVLLAAIVVAGLVGLVFNQRVERFADDELQYDVELENRANELRAAIIELEHDHRDLLINGASDRYVADFEDSYALLHERIDLLA</sequence>
<proteinExistence type="predicted"/>
<reference evidence="3 4" key="1">
    <citation type="submission" date="2019-03" db="EMBL/GenBank/DDBJ databases">
        <title>Whole genome sequence of a novel Rubrobacter taiwanensis strain, isolated from Yellowstone National Park.</title>
        <authorList>
            <person name="Freed S."/>
            <person name="Ramaley R.F."/>
            <person name="Kyndt J.A."/>
        </authorList>
    </citation>
    <scope>NUCLEOTIDE SEQUENCE [LARGE SCALE GENOMIC DNA]</scope>
    <source>
        <strain evidence="3 4">Yellowstone</strain>
    </source>
</reference>
<dbReference type="Proteomes" id="UP000295244">
    <property type="component" value="Unassembled WGS sequence"/>
</dbReference>
<keyword evidence="2" id="KW-1133">Transmembrane helix</keyword>
<dbReference type="EMBL" id="SKBU01000013">
    <property type="protein sequence ID" value="TCJ18127.1"/>
    <property type="molecule type" value="Genomic_DNA"/>
</dbReference>
<evidence type="ECO:0000256" key="2">
    <source>
        <dbReference type="SAM" id="Phobius"/>
    </source>
</evidence>
<comment type="caution">
    <text evidence="3">The sequence shown here is derived from an EMBL/GenBank/DDBJ whole genome shotgun (WGS) entry which is preliminary data.</text>
</comment>
<dbReference type="AlphaFoldDB" id="A0A4R1BLD1"/>
<gene>
    <name evidence="3" type="ORF">E0L93_06845</name>
</gene>
<feature type="coiled-coil region" evidence="1">
    <location>
        <begin position="56"/>
        <end position="83"/>
    </location>
</feature>
<keyword evidence="4" id="KW-1185">Reference proteome</keyword>
<name>A0A4R1BLD1_9ACTN</name>
<keyword evidence="1" id="KW-0175">Coiled coil</keyword>
<evidence type="ECO:0000256" key="1">
    <source>
        <dbReference type="SAM" id="Coils"/>
    </source>
</evidence>
<keyword evidence="2" id="KW-0812">Transmembrane</keyword>
<evidence type="ECO:0000313" key="4">
    <source>
        <dbReference type="Proteomes" id="UP000295244"/>
    </source>
</evidence>
<feature type="transmembrane region" description="Helical" evidence="2">
    <location>
        <begin position="20"/>
        <end position="41"/>
    </location>
</feature>